<dbReference type="InterPro" id="IPR051043">
    <property type="entry name" value="Sulfatase_Mod_Factor_Kinase"/>
</dbReference>
<dbReference type="AlphaFoldDB" id="A0A5C5X0T4"/>
<dbReference type="GO" id="GO:0120147">
    <property type="term" value="F:formylglycine-generating oxidase activity"/>
    <property type="evidence" value="ECO:0007669"/>
    <property type="project" value="TreeGrafter"/>
</dbReference>
<organism evidence="2 3">
    <name type="scientific">Thalassoglobus neptunius</name>
    <dbReference type="NCBI Taxonomy" id="1938619"/>
    <lineage>
        <taxon>Bacteria</taxon>
        <taxon>Pseudomonadati</taxon>
        <taxon>Planctomycetota</taxon>
        <taxon>Planctomycetia</taxon>
        <taxon>Planctomycetales</taxon>
        <taxon>Planctomycetaceae</taxon>
        <taxon>Thalassoglobus</taxon>
    </lineage>
</organism>
<dbReference type="Pfam" id="PF03781">
    <property type="entry name" value="FGE-sulfatase"/>
    <property type="match status" value="1"/>
</dbReference>
<name>A0A5C5X0T4_9PLAN</name>
<dbReference type="PANTHER" id="PTHR23150">
    <property type="entry name" value="SULFATASE MODIFYING FACTOR 1, 2"/>
    <property type="match status" value="1"/>
</dbReference>
<gene>
    <name evidence="2" type="ORF">KOR42_25860</name>
</gene>
<evidence type="ECO:0000313" key="3">
    <source>
        <dbReference type="Proteomes" id="UP000317243"/>
    </source>
</evidence>
<proteinExistence type="predicted"/>
<feature type="domain" description="Sulfatase-modifying factor enzyme-like" evidence="1">
    <location>
        <begin position="95"/>
        <end position="298"/>
    </location>
</feature>
<dbReference type="Proteomes" id="UP000317243">
    <property type="component" value="Unassembled WGS sequence"/>
</dbReference>
<keyword evidence="3" id="KW-1185">Reference proteome</keyword>
<dbReference type="InterPro" id="IPR016187">
    <property type="entry name" value="CTDL_fold"/>
</dbReference>
<accession>A0A5C5X0T4</accession>
<dbReference type="PANTHER" id="PTHR23150:SF19">
    <property type="entry name" value="FORMYLGLYCINE-GENERATING ENZYME"/>
    <property type="match status" value="1"/>
</dbReference>
<sequence>MWKAKAATFHREDEMTRSIRPLILTGVLIAIFLTSRSQALGDDRDSKQRALFETFLSEFVSIRPGEEGFPDSLKVESLPPDDVQETRTVIIPFTKPFQISKYEVYQDLYEAVMGENPSRWKGPRNSAERMSHGDAMEFCSRLTTILREEELIGETQVVRLPTEMEWLYCARGGTETAYSFGDNPRLESDSGVQASRLDDYAWHTGNAAGNDPAVGVLKPNPFGLYDIHGYLWEYCFDDWSKEFPGGRTAQDDLFRSSNSTEATIRGGSWKDPYPLLKVTSRKPFPKTSGDDAVGFRCVLVGASAK</sequence>
<dbReference type="EMBL" id="SIHI01000002">
    <property type="protein sequence ID" value="TWT55775.1"/>
    <property type="molecule type" value="Genomic_DNA"/>
</dbReference>
<evidence type="ECO:0000259" key="1">
    <source>
        <dbReference type="Pfam" id="PF03781"/>
    </source>
</evidence>
<dbReference type="Gene3D" id="3.90.1580.10">
    <property type="entry name" value="paralog of FGE (formylglycine-generating enzyme)"/>
    <property type="match status" value="1"/>
</dbReference>
<reference evidence="2 3" key="1">
    <citation type="submission" date="2019-02" db="EMBL/GenBank/DDBJ databases">
        <title>Deep-cultivation of Planctomycetes and their phenomic and genomic characterization uncovers novel biology.</title>
        <authorList>
            <person name="Wiegand S."/>
            <person name="Jogler M."/>
            <person name="Boedeker C."/>
            <person name="Pinto D."/>
            <person name="Vollmers J."/>
            <person name="Rivas-Marin E."/>
            <person name="Kohn T."/>
            <person name="Peeters S.H."/>
            <person name="Heuer A."/>
            <person name="Rast P."/>
            <person name="Oberbeckmann S."/>
            <person name="Bunk B."/>
            <person name="Jeske O."/>
            <person name="Meyerdierks A."/>
            <person name="Storesund J.E."/>
            <person name="Kallscheuer N."/>
            <person name="Luecker S."/>
            <person name="Lage O.M."/>
            <person name="Pohl T."/>
            <person name="Merkel B.J."/>
            <person name="Hornburger P."/>
            <person name="Mueller R.-W."/>
            <person name="Bruemmer F."/>
            <person name="Labrenz M."/>
            <person name="Spormann A.M."/>
            <person name="Op Den Camp H."/>
            <person name="Overmann J."/>
            <person name="Amann R."/>
            <person name="Jetten M.S.M."/>
            <person name="Mascher T."/>
            <person name="Medema M.H."/>
            <person name="Devos D.P."/>
            <person name="Kaster A.-K."/>
            <person name="Ovreas L."/>
            <person name="Rohde M."/>
            <person name="Galperin M.Y."/>
            <person name="Jogler C."/>
        </authorList>
    </citation>
    <scope>NUCLEOTIDE SEQUENCE [LARGE SCALE GENOMIC DNA]</scope>
    <source>
        <strain evidence="2 3">KOR42</strain>
    </source>
</reference>
<protein>
    <submittedName>
        <fullName evidence="2">Formylglycine-generating sulfatase enzyme</fullName>
    </submittedName>
</protein>
<dbReference type="InterPro" id="IPR005532">
    <property type="entry name" value="SUMF_dom"/>
</dbReference>
<dbReference type="SUPFAM" id="SSF56436">
    <property type="entry name" value="C-type lectin-like"/>
    <property type="match status" value="1"/>
</dbReference>
<dbReference type="InterPro" id="IPR042095">
    <property type="entry name" value="SUMF_sf"/>
</dbReference>
<comment type="caution">
    <text evidence="2">The sequence shown here is derived from an EMBL/GenBank/DDBJ whole genome shotgun (WGS) entry which is preliminary data.</text>
</comment>
<evidence type="ECO:0000313" key="2">
    <source>
        <dbReference type="EMBL" id="TWT55775.1"/>
    </source>
</evidence>